<keyword evidence="1" id="KW-0812">Transmembrane</keyword>
<dbReference type="SUPFAM" id="SSF103473">
    <property type="entry name" value="MFS general substrate transporter"/>
    <property type="match status" value="1"/>
</dbReference>
<dbReference type="EMBL" id="UINC01000599">
    <property type="protein sequence ID" value="SUZ58138.1"/>
    <property type="molecule type" value="Genomic_DNA"/>
</dbReference>
<reference evidence="2" key="1">
    <citation type="submission" date="2018-05" db="EMBL/GenBank/DDBJ databases">
        <authorList>
            <person name="Lanie J.A."/>
            <person name="Ng W.-L."/>
            <person name="Kazmierczak K.M."/>
            <person name="Andrzejewski T.M."/>
            <person name="Davidsen T.M."/>
            <person name="Wayne K.J."/>
            <person name="Tettelin H."/>
            <person name="Glass J.I."/>
            <person name="Rusch D."/>
            <person name="Podicherti R."/>
            <person name="Tsui H.-C.T."/>
            <person name="Winkler M.E."/>
        </authorList>
    </citation>
    <scope>NUCLEOTIDE SEQUENCE</scope>
</reference>
<accession>A0A381NW59</accession>
<feature type="transmembrane region" description="Helical" evidence="1">
    <location>
        <begin position="21"/>
        <end position="41"/>
    </location>
</feature>
<feature type="transmembrane region" description="Helical" evidence="1">
    <location>
        <begin position="177"/>
        <end position="198"/>
    </location>
</feature>
<feature type="non-terminal residue" evidence="2">
    <location>
        <position position="1"/>
    </location>
</feature>
<feature type="transmembrane region" description="Helical" evidence="1">
    <location>
        <begin position="381"/>
        <end position="414"/>
    </location>
</feature>
<dbReference type="InterPro" id="IPR036259">
    <property type="entry name" value="MFS_trans_sf"/>
</dbReference>
<organism evidence="2">
    <name type="scientific">marine metagenome</name>
    <dbReference type="NCBI Taxonomy" id="408172"/>
    <lineage>
        <taxon>unclassified sequences</taxon>
        <taxon>metagenomes</taxon>
        <taxon>ecological metagenomes</taxon>
    </lineage>
</organism>
<gene>
    <name evidence="2" type="ORF">METZ01_LOCUS10992</name>
</gene>
<feature type="transmembrane region" description="Helical" evidence="1">
    <location>
        <begin position="118"/>
        <end position="137"/>
    </location>
</feature>
<feature type="transmembrane region" description="Helical" evidence="1">
    <location>
        <begin position="53"/>
        <end position="75"/>
    </location>
</feature>
<feature type="transmembrane region" description="Helical" evidence="1">
    <location>
        <begin position="87"/>
        <end position="106"/>
    </location>
</feature>
<feature type="transmembrane region" description="Helical" evidence="1">
    <location>
        <begin position="233"/>
        <end position="252"/>
    </location>
</feature>
<evidence type="ECO:0000256" key="1">
    <source>
        <dbReference type="SAM" id="Phobius"/>
    </source>
</evidence>
<keyword evidence="1" id="KW-0472">Membrane</keyword>
<keyword evidence="1" id="KW-1133">Transmembrane helix</keyword>
<evidence type="ECO:0000313" key="2">
    <source>
        <dbReference type="EMBL" id="SUZ58138.1"/>
    </source>
</evidence>
<feature type="transmembrane region" description="Helical" evidence="1">
    <location>
        <begin position="298"/>
        <end position="322"/>
    </location>
</feature>
<feature type="transmembrane region" description="Helical" evidence="1">
    <location>
        <begin position="149"/>
        <end position="171"/>
    </location>
</feature>
<protein>
    <recommendedName>
        <fullName evidence="3">Major facilitator superfamily (MFS) profile domain-containing protein</fullName>
    </recommendedName>
</protein>
<evidence type="ECO:0008006" key="3">
    <source>
        <dbReference type="Google" id="ProtNLM"/>
    </source>
</evidence>
<sequence>VLKGLIGYFVDFRDDEEFKGMLWAAAYGLFIMFAWYILRFVRDEIAAEDRGNLQYLWTAVFLVMVFVAVPAYSWVASRYSRGVFVPLVNRFFIACLIGFWASLLFLPVEARPWIDRVFYVWASIFSLFVVTVFWGLVADCFDNDQGKRLFAFIAVGVSLGGICGPLVGVFLAEQVPVFTLLLISCVPLEIASWFAGALHRNFETGGVEAVGESGRPLSGGAWSGMKAVFASRYLTGIAAFIALMTFASTVLYFAQSDIVYEVMTDRGERRAFLAKIDVTVNILTIFFEVWLTARILRWLNVGVALALIPVAMFVGFVALGVYPTLVTLMVVQVIYRAGRYGITKPAREVLFTVVSREEKYKSKAFIDAAVYRGGDLVSGWIYAGLGTFIGLSLGTIALIAAPVMGVWAIVAIGIGARGDAMAVSDGDDLGDAVSVG</sequence>
<feature type="transmembrane region" description="Helical" evidence="1">
    <location>
        <begin position="272"/>
        <end position="291"/>
    </location>
</feature>
<proteinExistence type="predicted"/>
<dbReference type="AlphaFoldDB" id="A0A381NW59"/>
<dbReference type="Gene3D" id="1.20.1250.20">
    <property type="entry name" value="MFS general substrate transporter like domains"/>
    <property type="match status" value="1"/>
</dbReference>
<name>A0A381NW59_9ZZZZ</name>
<dbReference type="PANTHER" id="PTHR43596">
    <property type="entry name" value="ADP,ATP CARRIER PROTEIN"/>
    <property type="match status" value="1"/>
</dbReference>
<dbReference type="PANTHER" id="PTHR43596:SF1">
    <property type="entry name" value="ADP,ATP CARRIER PROTEIN"/>
    <property type="match status" value="1"/>
</dbReference>